<organism evidence="1 2">
    <name type="scientific">Streptosporangium sandarakinum</name>
    <dbReference type="NCBI Taxonomy" id="1260955"/>
    <lineage>
        <taxon>Bacteria</taxon>
        <taxon>Bacillati</taxon>
        <taxon>Actinomycetota</taxon>
        <taxon>Actinomycetes</taxon>
        <taxon>Streptosporangiales</taxon>
        <taxon>Streptosporangiaceae</taxon>
        <taxon>Streptosporangium</taxon>
    </lineage>
</organism>
<protein>
    <recommendedName>
        <fullName evidence="3">ATP-grasp domain-containing protein</fullName>
    </recommendedName>
</protein>
<dbReference type="Proteomes" id="UP000576393">
    <property type="component" value="Unassembled WGS sequence"/>
</dbReference>
<accession>A0A852UMT4</accession>
<sequence>MTIVILDRAVGPLPPYADWLRDSGRQLVLLTGRPPEEVPGGDYDRVECLPGYATSTEVDRYVLDLAERTAVSALVATATEDLVRAGALRECLGVAGQGRDAALAFADPVTTRRLLAGAGVPAVERGAVQRISDLYWHAHRWGYPVRVRERKKAGWPTTAVLRDEADVRAYTRGGLAPDLVSVPALMAEPWTAGERRRVVVGGTAANRPEPPGLSSAVDAALAALPVTDGCPYLVEAVRADDGRWLVDTVTPDVDGDDRRAAVRVQAGLVPDNLEMIR</sequence>
<evidence type="ECO:0000313" key="2">
    <source>
        <dbReference type="Proteomes" id="UP000576393"/>
    </source>
</evidence>
<dbReference type="RefSeq" id="WP_179818024.1">
    <property type="nucleotide sequence ID" value="NZ_JACCCO010000001.1"/>
</dbReference>
<name>A0A852UMT4_9ACTN</name>
<evidence type="ECO:0008006" key="3">
    <source>
        <dbReference type="Google" id="ProtNLM"/>
    </source>
</evidence>
<gene>
    <name evidence="1" type="ORF">HDA43_000401</name>
</gene>
<comment type="caution">
    <text evidence="1">The sequence shown here is derived from an EMBL/GenBank/DDBJ whole genome shotgun (WGS) entry which is preliminary data.</text>
</comment>
<dbReference type="AlphaFoldDB" id="A0A852UMT4"/>
<evidence type="ECO:0000313" key="1">
    <source>
        <dbReference type="EMBL" id="NYF38242.1"/>
    </source>
</evidence>
<dbReference type="EMBL" id="JACCCO010000001">
    <property type="protein sequence ID" value="NYF38242.1"/>
    <property type="molecule type" value="Genomic_DNA"/>
</dbReference>
<proteinExistence type="predicted"/>
<keyword evidence="2" id="KW-1185">Reference proteome</keyword>
<dbReference type="Gene3D" id="3.40.50.20">
    <property type="match status" value="1"/>
</dbReference>
<reference evidence="1 2" key="1">
    <citation type="submission" date="2020-07" db="EMBL/GenBank/DDBJ databases">
        <title>Sequencing the genomes of 1000 actinobacteria strains.</title>
        <authorList>
            <person name="Klenk H.-P."/>
        </authorList>
    </citation>
    <scope>NUCLEOTIDE SEQUENCE [LARGE SCALE GENOMIC DNA]</scope>
    <source>
        <strain evidence="1 2">DSM 45763</strain>
    </source>
</reference>
<dbReference type="SUPFAM" id="SSF56059">
    <property type="entry name" value="Glutathione synthetase ATP-binding domain-like"/>
    <property type="match status" value="1"/>
</dbReference>